<reference evidence="2" key="1">
    <citation type="submission" date="2020-02" db="EMBL/GenBank/DDBJ databases">
        <authorList>
            <person name="Meier V. D."/>
        </authorList>
    </citation>
    <scope>NUCLEOTIDE SEQUENCE</scope>
    <source>
        <strain evidence="2">AVDCRST_MAG64</strain>
    </source>
</reference>
<dbReference type="PANTHER" id="PTHR36966">
    <property type="entry name" value="REP-ASSOCIATED TYROSINE TRANSPOSASE"/>
    <property type="match status" value="1"/>
</dbReference>
<dbReference type="InterPro" id="IPR002686">
    <property type="entry name" value="Transposase_17"/>
</dbReference>
<organism evidence="2">
    <name type="scientific">uncultured Phycisphaerae bacterium</name>
    <dbReference type="NCBI Taxonomy" id="904963"/>
    <lineage>
        <taxon>Bacteria</taxon>
        <taxon>Pseudomonadati</taxon>
        <taxon>Planctomycetota</taxon>
        <taxon>Phycisphaerae</taxon>
        <taxon>environmental samples</taxon>
    </lineage>
</organism>
<accession>A0A6J4P6A6</accession>
<name>A0A6J4P6A6_9BACT</name>
<dbReference type="PANTHER" id="PTHR36966:SF1">
    <property type="entry name" value="REP-ASSOCIATED TYROSINE TRANSPOSASE"/>
    <property type="match status" value="1"/>
</dbReference>
<dbReference type="AlphaFoldDB" id="A0A6J4P6A6"/>
<dbReference type="GO" id="GO:0004803">
    <property type="term" value="F:transposase activity"/>
    <property type="evidence" value="ECO:0007669"/>
    <property type="project" value="InterPro"/>
</dbReference>
<sequence>MSRPRVRTCAHTRREFHQGRHRFEHWYADNMVYFITARCRDRYPAFRSDEAKAVFWDRFYHYTRLHGFVPWVTTLMGNHYHSLGYLYEGKQLGQMMRKIHGSVAKLVNDVLPERRLPFWRGAGGRDYFDGCLRDELQCRRAYRYTLTQCRRARICADHRNYPHTRVDIELERGLRRATELQAFLYGVPYPRYDGRGRK</sequence>
<dbReference type="SMART" id="SM01321">
    <property type="entry name" value="Y1_Tnp"/>
    <property type="match status" value="1"/>
</dbReference>
<dbReference type="InterPro" id="IPR036515">
    <property type="entry name" value="Transposase_17_sf"/>
</dbReference>
<dbReference type="EMBL" id="CADCUQ010000465">
    <property type="protein sequence ID" value="CAA9406971.1"/>
    <property type="molecule type" value="Genomic_DNA"/>
</dbReference>
<evidence type="ECO:0000259" key="1">
    <source>
        <dbReference type="SMART" id="SM01321"/>
    </source>
</evidence>
<dbReference type="Gene3D" id="3.30.70.1290">
    <property type="entry name" value="Transposase IS200-like"/>
    <property type="match status" value="1"/>
</dbReference>
<dbReference type="SUPFAM" id="SSF143422">
    <property type="entry name" value="Transposase IS200-like"/>
    <property type="match status" value="1"/>
</dbReference>
<dbReference type="InterPro" id="IPR052715">
    <property type="entry name" value="RAYT_transposase"/>
</dbReference>
<gene>
    <name evidence="2" type="ORF">AVDCRST_MAG64-2156</name>
</gene>
<dbReference type="GO" id="GO:0006313">
    <property type="term" value="P:DNA transposition"/>
    <property type="evidence" value="ECO:0007669"/>
    <property type="project" value="InterPro"/>
</dbReference>
<proteinExistence type="predicted"/>
<protein>
    <recommendedName>
        <fullName evidence="1">Transposase IS200-like domain-containing protein</fullName>
    </recommendedName>
</protein>
<feature type="domain" description="Transposase IS200-like" evidence="1">
    <location>
        <begin position="28"/>
        <end position="148"/>
    </location>
</feature>
<evidence type="ECO:0000313" key="2">
    <source>
        <dbReference type="EMBL" id="CAA9406971.1"/>
    </source>
</evidence>
<dbReference type="GO" id="GO:0043565">
    <property type="term" value="F:sequence-specific DNA binding"/>
    <property type="evidence" value="ECO:0007669"/>
    <property type="project" value="TreeGrafter"/>
</dbReference>